<protein>
    <submittedName>
        <fullName evidence="1">Carboxypeptidase regulatory-like domain-containing protein</fullName>
    </submittedName>
</protein>
<dbReference type="InterPro" id="IPR008969">
    <property type="entry name" value="CarboxyPept-like_regulatory"/>
</dbReference>
<keyword evidence="1" id="KW-0378">Hydrolase</keyword>
<comment type="caution">
    <text evidence="1">The sequence shown here is derived from an EMBL/GenBank/DDBJ whole genome shotgun (WGS) entry which is preliminary data.</text>
</comment>
<organism evidence="1 2">
    <name type="scientific">Spirosoma profusum</name>
    <dbReference type="NCBI Taxonomy" id="2771354"/>
    <lineage>
        <taxon>Bacteria</taxon>
        <taxon>Pseudomonadati</taxon>
        <taxon>Bacteroidota</taxon>
        <taxon>Cytophagia</taxon>
        <taxon>Cytophagales</taxon>
        <taxon>Cytophagaceae</taxon>
        <taxon>Spirosoma</taxon>
    </lineage>
</organism>
<keyword evidence="2" id="KW-1185">Reference proteome</keyword>
<dbReference type="EMBL" id="JACWZY010000002">
    <property type="protein sequence ID" value="MBD2699548.1"/>
    <property type="molecule type" value="Genomic_DNA"/>
</dbReference>
<dbReference type="RefSeq" id="WP_190885406.1">
    <property type="nucleotide sequence ID" value="NZ_JACWZY010000002.1"/>
</dbReference>
<dbReference type="Pfam" id="PF13620">
    <property type="entry name" value="CarboxypepD_reg"/>
    <property type="match status" value="1"/>
</dbReference>
<reference evidence="1" key="1">
    <citation type="submission" date="2020-09" db="EMBL/GenBank/DDBJ databases">
        <authorList>
            <person name="Kim M.K."/>
        </authorList>
    </citation>
    <scope>NUCLEOTIDE SEQUENCE</scope>
    <source>
        <strain evidence="1">BT702</strain>
    </source>
</reference>
<sequence>MIIFYDMKVYFLLLIFLIFGLTGCKKPGGTDTIEPQKGYISGIVMDTKGQPIQDALVYISSTGPYANGASVHTDAKGNYRVKMDYGSYRAYATFQKSYAGVVYDIQLMPSNSDSFSESDSPIVDFKWVLSGKKPIPLQGYFGGYIGLYQGDTNIPKNEVEFTFTALELIDGTTLSGPILKKPTEVSTQYLEDLPLGKYKVTAIHKPTRGTAKVIALKNKDTGELSSAGGSINVVFKPESSGFYRANIEFFEP</sequence>
<dbReference type="GO" id="GO:0004180">
    <property type="term" value="F:carboxypeptidase activity"/>
    <property type="evidence" value="ECO:0007669"/>
    <property type="project" value="UniProtKB-KW"/>
</dbReference>
<dbReference type="SUPFAM" id="SSF49464">
    <property type="entry name" value="Carboxypeptidase regulatory domain-like"/>
    <property type="match status" value="1"/>
</dbReference>
<name>A0A926XSZ4_9BACT</name>
<proteinExistence type="predicted"/>
<accession>A0A926XSZ4</accession>
<dbReference type="Proteomes" id="UP000598820">
    <property type="component" value="Unassembled WGS sequence"/>
</dbReference>
<dbReference type="Gene3D" id="2.60.40.1120">
    <property type="entry name" value="Carboxypeptidase-like, regulatory domain"/>
    <property type="match status" value="1"/>
</dbReference>
<keyword evidence="1" id="KW-0645">Protease</keyword>
<keyword evidence="1" id="KW-0121">Carboxypeptidase</keyword>
<evidence type="ECO:0000313" key="2">
    <source>
        <dbReference type="Proteomes" id="UP000598820"/>
    </source>
</evidence>
<evidence type="ECO:0000313" key="1">
    <source>
        <dbReference type="EMBL" id="MBD2699548.1"/>
    </source>
</evidence>
<gene>
    <name evidence="1" type="ORF">IC229_02795</name>
</gene>
<dbReference type="AlphaFoldDB" id="A0A926XSZ4"/>